<comment type="caution">
    <text evidence="3">The sequence shown here is derived from an EMBL/GenBank/DDBJ whole genome shotgun (WGS) entry which is preliminary data.</text>
</comment>
<evidence type="ECO:0000259" key="2">
    <source>
        <dbReference type="Pfam" id="PF13670"/>
    </source>
</evidence>
<evidence type="ECO:0000256" key="1">
    <source>
        <dbReference type="SAM" id="SignalP"/>
    </source>
</evidence>
<evidence type="ECO:0000313" key="3">
    <source>
        <dbReference type="EMBL" id="MBC2837469.1"/>
    </source>
</evidence>
<keyword evidence="1" id="KW-0732">Signal</keyword>
<accession>A0A842ID52</accession>
<gene>
    <name evidence="3" type="ORF">H7F16_18270</name>
</gene>
<evidence type="ECO:0000313" key="4">
    <source>
        <dbReference type="Proteomes" id="UP000555411"/>
    </source>
</evidence>
<dbReference type="RefSeq" id="WP_185799088.1">
    <property type="nucleotide sequence ID" value="NZ_JACLQD010000007.1"/>
</dbReference>
<sequence>MNRTLTALALALACLSAPAFADGDAVDAATKDKLTAQLTAEGYDVRKIEAEDGLIEVYVVKDGETASLWFDADLKPVEHGDSAD</sequence>
<feature type="signal peptide" evidence="1">
    <location>
        <begin position="1"/>
        <end position="21"/>
    </location>
</feature>
<proteinExistence type="predicted"/>
<organism evidence="3 4">
    <name type="scientific">Paragemmobacter straminiformis</name>
    <dbReference type="NCBI Taxonomy" id="2045119"/>
    <lineage>
        <taxon>Bacteria</taxon>
        <taxon>Pseudomonadati</taxon>
        <taxon>Pseudomonadota</taxon>
        <taxon>Alphaproteobacteria</taxon>
        <taxon>Rhodobacterales</taxon>
        <taxon>Paracoccaceae</taxon>
        <taxon>Paragemmobacter</taxon>
    </lineage>
</organism>
<feature type="chain" id="PRO_5032370828" evidence="1">
    <location>
        <begin position="22"/>
        <end position="84"/>
    </location>
</feature>
<reference evidence="3 4" key="1">
    <citation type="journal article" date="2017" name="Int. J. Syst. Evol. Microbiol.">
        <title>Gemmobacter straminiformis sp. nov., isolated from an artificial fountain.</title>
        <authorList>
            <person name="Kang J.Y."/>
            <person name="Kim M.J."/>
            <person name="Chun J."/>
            <person name="Son K.P."/>
            <person name="Jahng K.Y."/>
        </authorList>
    </citation>
    <scope>NUCLEOTIDE SEQUENCE [LARGE SCALE GENOMIC DNA]</scope>
    <source>
        <strain evidence="3 4">CAM-8</strain>
    </source>
</reference>
<dbReference type="InterPro" id="IPR025711">
    <property type="entry name" value="PepSY"/>
</dbReference>
<protein>
    <submittedName>
        <fullName evidence="3">PepSY domain-containing protein</fullName>
    </submittedName>
</protein>
<keyword evidence="4" id="KW-1185">Reference proteome</keyword>
<dbReference type="Pfam" id="PF13670">
    <property type="entry name" value="PepSY_2"/>
    <property type="match status" value="1"/>
</dbReference>
<dbReference type="AlphaFoldDB" id="A0A842ID52"/>
<dbReference type="Proteomes" id="UP000555411">
    <property type="component" value="Unassembled WGS sequence"/>
</dbReference>
<feature type="domain" description="PepSY" evidence="2">
    <location>
        <begin position="6"/>
        <end position="71"/>
    </location>
</feature>
<name>A0A842ID52_9RHOB</name>
<dbReference type="EMBL" id="JACLQD010000007">
    <property type="protein sequence ID" value="MBC2837469.1"/>
    <property type="molecule type" value="Genomic_DNA"/>
</dbReference>